<protein>
    <submittedName>
        <fullName evidence="1">Uncharacterized protein</fullName>
    </submittedName>
</protein>
<dbReference type="EMBL" id="JAACNO010000105">
    <property type="protein sequence ID" value="KAF4149968.1"/>
    <property type="molecule type" value="Genomic_DNA"/>
</dbReference>
<comment type="caution">
    <text evidence="1">The sequence shown here is derived from an EMBL/GenBank/DDBJ whole genome shotgun (WGS) entry which is preliminary data.</text>
</comment>
<dbReference type="EMBL" id="WSZM01000055">
    <property type="protein sequence ID" value="KAF4045160.1"/>
    <property type="molecule type" value="Genomic_DNA"/>
</dbReference>
<dbReference type="Proteomes" id="UP000704712">
    <property type="component" value="Unassembled WGS sequence"/>
</dbReference>
<keyword evidence="3" id="KW-1185">Reference proteome</keyword>
<reference evidence="1" key="1">
    <citation type="submission" date="2020-04" db="EMBL/GenBank/DDBJ databases">
        <title>Hybrid Assembly of Korean Phytophthora infestans isolates.</title>
        <authorList>
            <person name="Prokchorchik M."/>
            <person name="Lee Y."/>
            <person name="Seo J."/>
            <person name="Cho J.-H."/>
            <person name="Park Y.-E."/>
            <person name="Jang D.-C."/>
            <person name="Im J.-S."/>
            <person name="Choi J.-G."/>
            <person name="Park H.-J."/>
            <person name="Lee G.-B."/>
            <person name="Lee Y.-G."/>
            <person name="Hong S.-Y."/>
            <person name="Cho K."/>
            <person name="Sohn K.H."/>
        </authorList>
    </citation>
    <scope>NUCLEOTIDE SEQUENCE</scope>
    <source>
        <strain evidence="1">KR_1_A1</strain>
        <strain evidence="2">KR_2_A2</strain>
    </source>
</reference>
<organism evidence="1 3">
    <name type="scientific">Phytophthora infestans</name>
    <name type="common">Potato late blight agent</name>
    <name type="synonym">Botrytis infestans</name>
    <dbReference type="NCBI Taxonomy" id="4787"/>
    <lineage>
        <taxon>Eukaryota</taxon>
        <taxon>Sar</taxon>
        <taxon>Stramenopiles</taxon>
        <taxon>Oomycota</taxon>
        <taxon>Peronosporomycetes</taxon>
        <taxon>Peronosporales</taxon>
        <taxon>Peronosporaceae</taxon>
        <taxon>Phytophthora</taxon>
    </lineage>
</organism>
<evidence type="ECO:0000313" key="1">
    <source>
        <dbReference type="EMBL" id="KAF4045160.1"/>
    </source>
</evidence>
<sequence>MGVYMKLWKPRFIKSRDDCDFIIDVSSETRGPKALNALANRNVLIPFSRLARPQEDFSQVLRDRPLLMLYRSVRFHTGYVAGGDTQPQHFVEFQLDGTFSVRWWTPTAGFSFHTAAGGETAACTWVRLRGGFSTENLCGFGSRRSVM</sequence>
<evidence type="ECO:0000313" key="2">
    <source>
        <dbReference type="EMBL" id="KAF4149968.1"/>
    </source>
</evidence>
<name>A0A833TKY7_PHYIN</name>
<dbReference type="Proteomes" id="UP000602510">
    <property type="component" value="Unassembled WGS sequence"/>
</dbReference>
<proteinExistence type="predicted"/>
<accession>A0A833TKY7</accession>
<dbReference type="AlphaFoldDB" id="A0A833TKY7"/>
<evidence type="ECO:0000313" key="3">
    <source>
        <dbReference type="Proteomes" id="UP000602510"/>
    </source>
</evidence>
<gene>
    <name evidence="1" type="ORF">GN244_ATG02544</name>
    <name evidence="2" type="ORF">GN958_ATG00907</name>
</gene>